<evidence type="ECO:0000313" key="1">
    <source>
        <dbReference type="EMBL" id="MDO6123808.1"/>
    </source>
</evidence>
<accession>A0ABT8XJA2</accession>
<dbReference type="EMBL" id="WHSC02000009">
    <property type="protein sequence ID" value="MDO6123808.1"/>
    <property type="molecule type" value="Genomic_DNA"/>
</dbReference>
<reference evidence="1" key="1">
    <citation type="submission" date="2022-04" db="EMBL/GenBank/DDBJ databases">
        <title>Shinella lacus sp. nov., a novel member of the genus Shinella from water.</title>
        <authorList>
            <person name="Deng Y."/>
        </authorList>
    </citation>
    <scope>NUCLEOTIDE SEQUENCE</scope>
    <source>
        <strain evidence="1">JCM 31239</strain>
    </source>
</reference>
<keyword evidence="2" id="KW-1185">Reference proteome</keyword>
<comment type="caution">
    <text evidence="1">The sequence shown here is derived from an EMBL/GenBank/DDBJ whole genome shotgun (WGS) entry which is preliminary data.</text>
</comment>
<proteinExistence type="predicted"/>
<dbReference type="Proteomes" id="UP001177080">
    <property type="component" value="Unassembled WGS sequence"/>
</dbReference>
<evidence type="ECO:0000313" key="2">
    <source>
        <dbReference type="Proteomes" id="UP001177080"/>
    </source>
</evidence>
<gene>
    <name evidence="1" type="ORF">GB928_021655</name>
</gene>
<sequence length="98" mass="11624">MRDIFKAKFSLWMQTKVRLEFHHFSAHPASNGWNLRGFTMTCIAETVPARRERSWLNGLLHKLSLAFPFRRRSRMPRLEPDELSDHLKRDLGFLDGRS</sequence>
<organism evidence="1 2">
    <name type="scientific">Shinella curvata</name>
    <dbReference type="NCBI Taxonomy" id="1817964"/>
    <lineage>
        <taxon>Bacteria</taxon>
        <taxon>Pseudomonadati</taxon>
        <taxon>Pseudomonadota</taxon>
        <taxon>Alphaproteobacteria</taxon>
        <taxon>Hyphomicrobiales</taxon>
        <taxon>Rhizobiaceae</taxon>
        <taxon>Shinella</taxon>
    </lineage>
</organism>
<protein>
    <submittedName>
        <fullName evidence="1">Uncharacterized protein</fullName>
    </submittedName>
</protein>
<name>A0ABT8XJA2_9HYPH</name>
<dbReference type="RefSeq" id="WP_244759730.1">
    <property type="nucleotide sequence ID" value="NZ_JALJCJ010000001.1"/>
</dbReference>